<reference evidence="1 2" key="1">
    <citation type="submission" date="2020-11" db="EMBL/GenBank/DDBJ databases">
        <authorList>
            <person name="Kim M.K."/>
        </authorList>
    </citation>
    <scope>NUCLEOTIDE SEQUENCE [LARGE SCALE GENOMIC DNA]</scope>
    <source>
        <strain evidence="1 2">BT662</strain>
    </source>
</reference>
<accession>A0ABS0IAF7</accession>
<dbReference type="EMBL" id="JADQDM010000021">
    <property type="protein sequence ID" value="MBF9223959.1"/>
    <property type="molecule type" value="Genomic_DNA"/>
</dbReference>
<keyword evidence="2" id="KW-1185">Reference proteome</keyword>
<evidence type="ECO:0000313" key="1">
    <source>
        <dbReference type="EMBL" id="MBF9223959.1"/>
    </source>
</evidence>
<name>A0ABS0IAF7_9BACT</name>
<evidence type="ECO:0000313" key="2">
    <source>
        <dbReference type="Proteomes" id="UP000618931"/>
    </source>
</evidence>
<proteinExistence type="predicted"/>
<protein>
    <submittedName>
        <fullName evidence="1">Uncharacterized protein</fullName>
    </submittedName>
</protein>
<sequence>MLDYVKMILVKVSFSKALFEKELRKALKMLLPAELSDFRAWCYQQFARVYRRVLKKVFGNPHGVSPVVAVG</sequence>
<gene>
    <name evidence="1" type="ORF">I2H31_22850</name>
</gene>
<dbReference type="RefSeq" id="WP_196295383.1">
    <property type="nucleotide sequence ID" value="NZ_JADQDM010000021.1"/>
</dbReference>
<dbReference type="Proteomes" id="UP000618931">
    <property type="component" value="Unassembled WGS sequence"/>
</dbReference>
<organism evidence="1 2">
    <name type="scientific">Hymenobacter ruricola</name>
    <dbReference type="NCBI Taxonomy" id="2791023"/>
    <lineage>
        <taxon>Bacteria</taxon>
        <taxon>Pseudomonadati</taxon>
        <taxon>Bacteroidota</taxon>
        <taxon>Cytophagia</taxon>
        <taxon>Cytophagales</taxon>
        <taxon>Hymenobacteraceae</taxon>
        <taxon>Hymenobacter</taxon>
    </lineage>
</organism>
<comment type="caution">
    <text evidence="1">The sequence shown here is derived from an EMBL/GenBank/DDBJ whole genome shotgun (WGS) entry which is preliminary data.</text>
</comment>